<protein>
    <submittedName>
        <fullName evidence="1">Uncharacterized protein</fullName>
    </submittedName>
</protein>
<reference evidence="1" key="2">
    <citation type="submission" date="2025-09" db="UniProtKB">
        <authorList>
            <consortium name="Ensembl"/>
        </authorList>
    </citation>
    <scope>IDENTIFICATION</scope>
</reference>
<keyword evidence="2" id="KW-1185">Reference proteome</keyword>
<accession>A0A8D2MHH5</accession>
<evidence type="ECO:0000313" key="2">
    <source>
        <dbReference type="Proteomes" id="UP000694413"/>
    </source>
</evidence>
<dbReference type="AlphaFoldDB" id="A0A8D2MHH5"/>
<name>A0A8D2MHH5_ZONAL</name>
<proteinExistence type="predicted"/>
<evidence type="ECO:0000313" key="1">
    <source>
        <dbReference type="Ensembl" id="ENSZALP00000008725.1"/>
    </source>
</evidence>
<sequence length="82" mass="8796">CSLSPVLTHTNIDFIMLALVSDVWEVGCFKSISLGSWPCTPAGVDIPWYMTGFSEGQSPTGVQPVALQTGLALQVACQRQHC</sequence>
<dbReference type="Ensembl" id="ENSZALT00000012280.1">
    <property type="protein sequence ID" value="ENSZALP00000008725.1"/>
    <property type="gene ID" value="ENSZALG00000007571.1"/>
</dbReference>
<dbReference type="Proteomes" id="UP000694413">
    <property type="component" value="Unassembled WGS sequence"/>
</dbReference>
<reference evidence="1" key="1">
    <citation type="submission" date="2025-08" db="UniProtKB">
        <authorList>
            <consortium name="Ensembl"/>
        </authorList>
    </citation>
    <scope>IDENTIFICATION</scope>
</reference>
<organism evidence="1 2">
    <name type="scientific">Zonotrichia albicollis</name>
    <name type="common">White-throated sparrow</name>
    <name type="synonym">Fringilla albicollis</name>
    <dbReference type="NCBI Taxonomy" id="44394"/>
    <lineage>
        <taxon>Eukaryota</taxon>
        <taxon>Metazoa</taxon>
        <taxon>Chordata</taxon>
        <taxon>Craniata</taxon>
        <taxon>Vertebrata</taxon>
        <taxon>Euteleostomi</taxon>
        <taxon>Archelosauria</taxon>
        <taxon>Archosauria</taxon>
        <taxon>Dinosauria</taxon>
        <taxon>Saurischia</taxon>
        <taxon>Theropoda</taxon>
        <taxon>Coelurosauria</taxon>
        <taxon>Aves</taxon>
        <taxon>Neognathae</taxon>
        <taxon>Neoaves</taxon>
        <taxon>Telluraves</taxon>
        <taxon>Australaves</taxon>
        <taxon>Passeriformes</taxon>
        <taxon>Passerellidae</taxon>
        <taxon>Zonotrichia</taxon>
    </lineage>
</organism>